<dbReference type="EMBL" id="MPUH01001153">
    <property type="protein sequence ID" value="OMJ69824.1"/>
    <property type="molecule type" value="Genomic_DNA"/>
</dbReference>
<protein>
    <submittedName>
        <fullName evidence="2">Uncharacterized protein</fullName>
    </submittedName>
</protein>
<sequence>MAFIPTRYDVPFLKSLHILQHAKNRRSSLNSSLFENTTKIIIPASKQRLIPIHNRTLSPHKSPDNYRTTRLRLPSSRVLFRTIRSRQTENIKVLDDSFGLRAFSLSSSNEKTVSKRPIYSSISDKKPSKTSNLPIEQPKHKEIIEINLSPWQG</sequence>
<gene>
    <name evidence="2" type="ORF">SteCoe_32345</name>
</gene>
<dbReference type="Proteomes" id="UP000187209">
    <property type="component" value="Unassembled WGS sequence"/>
</dbReference>
<evidence type="ECO:0000313" key="3">
    <source>
        <dbReference type="Proteomes" id="UP000187209"/>
    </source>
</evidence>
<keyword evidence="3" id="KW-1185">Reference proteome</keyword>
<reference evidence="2 3" key="1">
    <citation type="submission" date="2016-11" db="EMBL/GenBank/DDBJ databases">
        <title>The macronuclear genome of Stentor coeruleus: a giant cell with tiny introns.</title>
        <authorList>
            <person name="Slabodnick M."/>
            <person name="Ruby J.G."/>
            <person name="Reiff S.B."/>
            <person name="Swart E.C."/>
            <person name="Gosai S."/>
            <person name="Prabakaran S."/>
            <person name="Witkowska E."/>
            <person name="Larue G.E."/>
            <person name="Fisher S."/>
            <person name="Freeman R.M."/>
            <person name="Gunawardena J."/>
            <person name="Chu W."/>
            <person name="Stover N.A."/>
            <person name="Gregory B.D."/>
            <person name="Nowacki M."/>
            <person name="Derisi J."/>
            <person name="Roy S.W."/>
            <person name="Marshall W.F."/>
            <person name="Sood P."/>
        </authorList>
    </citation>
    <scope>NUCLEOTIDE SEQUENCE [LARGE SCALE GENOMIC DNA]</scope>
    <source>
        <strain evidence="2">WM001</strain>
    </source>
</reference>
<organism evidence="2 3">
    <name type="scientific">Stentor coeruleus</name>
    <dbReference type="NCBI Taxonomy" id="5963"/>
    <lineage>
        <taxon>Eukaryota</taxon>
        <taxon>Sar</taxon>
        <taxon>Alveolata</taxon>
        <taxon>Ciliophora</taxon>
        <taxon>Postciliodesmatophora</taxon>
        <taxon>Heterotrichea</taxon>
        <taxon>Heterotrichida</taxon>
        <taxon>Stentoridae</taxon>
        <taxon>Stentor</taxon>
    </lineage>
</organism>
<comment type="caution">
    <text evidence="2">The sequence shown here is derived from an EMBL/GenBank/DDBJ whole genome shotgun (WGS) entry which is preliminary data.</text>
</comment>
<dbReference type="AlphaFoldDB" id="A0A1R2AZ60"/>
<evidence type="ECO:0000313" key="2">
    <source>
        <dbReference type="EMBL" id="OMJ69824.1"/>
    </source>
</evidence>
<accession>A0A1R2AZ60</accession>
<feature type="region of interest" description="Disordered" evidence="1">
    <location>
        <begin position="116"/>
        <end position="137"/>
    </location>
</feature>
<proteinExistence type="predicted"/>
<name>A0A1R2AZ60_9CILI</name>
<evidence type="ECO:0000256" key="1">
    <source>
        <dbReference type="SAM" id="MobiDB-lite"/>
    </source>
</evidence>